<keyword evidence="6" id="KW-1185">Reference proteome</keyword>
<keyword evidence="1 3" id="KW-0560">Oxidoreductase</keyword>
<comment type="similarity">
    <text evidence="3">Belongs to the aldehyde dehydrogenase family.</text>
</comment>
<evidence type="ECO:0000313" key="6">
    <source>
        <dbReference type="Proteomes" id="UP001519654"/>
    </source>
</evidence>
<dbReference type="Proteomes" id="UP001519654">
    <property type="component" value="Unassembled WGS sequence"/>
</dbReference>
<protein>
    <submittedName>
        <fullName evidence="5">Aldehyde dehydrogenase family protein</fullName>
    </submittedName>
</protein>
<reference evidence="5 6" key="1">
    <citation type="submission" date="2021-06" db="EMBL/GenBank/DDBJ databases">
        <title>Actinoplanes lichenicola sp. nov., and Actinoplanes ovalisporus sp. nov., isolated from lichen in Thailand.</title>
        <authorList>
            <person name="Saeng-In P."/>
            <person name="Kanchanasin P."/>
            <person name="Yuki M."/>
            <person name="Kudo T."/>
            <person name="Ohkuma M."/>
            <person name="Phongsopitanun W."/>
            <person name="Tanasupawat S."/>
        </authorList>
    </citation>
    <scope>NUCLEOTIDE SEQUENCE [LARGE SCALE GENOMIC DNA]</scope>
    <source>
        <strain evidence="5 6">NBRC 110975</strain>
    </source>
</reference>
<dbReference type="InterPro" id="IPR016162">
    <property type="entry name" value="Ald_DH_N"/>
</dbReference>
<dbReference type="InterPro" id="IPR015590">
    <property type="entry name" value="Aldehyde_DH_dom"/>
</dbReference>
<dbReference type="InterPro" id="IPR016161">
    <property type="entry name" value="Ald_DH/histidinol_DH"/>
</dbReference>
<dbReference type="Gene3D" id="3.40.309.10">
    <property type="entry name" value="Aldehyde Dehydrogenase, Chain A, domain 2"/>
    <property type="match status" value="1"/>
</dbReference>
<evidence type="ECO:0000256" key="3">
    <source>
        <dbReference type="RuleBase" id="RU003345"/>
    </source>
</evidence>
<evidence type="ECO:0000259" key="4">
    <source>
        <dbReference type="Pfam" id="PF00171"/>
    </source>
</evidence>
<evidence type="ECO:0000256" key="2">
    <source>
        <dbReference type="PROSITE-ProRule" id="PRU10007"/>
    </source>
</evidence>
<dbReference type="RefSeq" id="WP_215786425.1">
    <property type="nucleotide sequence ID" value="NZ_JAHKKG010000003.1"/>
</dbReference>
<dbReference type="Pfam" id="PF00171">
    <property type="entry name" value="Aldedh"/>
    <property type="match status" value="1"/>
</dbReference>
<dbReference type="InterPro" id="IPR016163">
    <property type="entry name" value="Ald_DH_C"/>
</dbReference>
<accession>A0ABS5YKY6</accession>
<evidence type="ECO:0000256" key="1">
    <source>
        <dbReference type="ARBA" id="ARBA00023002"/>
    </source>
</evidence>
<dbReference type="Gene3D" id="3.40.605.10">
    <property type="entry name" value="Aldehyde Dehydrogenase, Chain A, domain 1"/>
    <property type="match status" value="1"/>
</dbReference>
<dbReference type="CDD" id="cd07078">
    <property type="entry name" value="ALDH"/>
    <property type="match status" value="1"/>
</dbReference>
<dbReference type="SUPFAM" id="SSF53720">
    <property type="entry name" value="ALDH-like"/>
    <property type="match status" value="1"/>
</dbReference>
<feature type="domain" description="Aldehyde dehydrogenase" evidence="4">
    <location>
        <begin position="27"/>
        <end position="487"/>
    </location>
</feature>
<dbReference type="PANTHER" id="PTHR11699">
    <property type="entry name" value="ALDEHYDE DEHYDROGENASE-RELATED"/>
    <property type="match status" value="1"/>
</dbReference>
<name>A0ABS5YKY6_9ACTN</name>
<organism evidence="5 6">
    <name type="scientific">Paractinoplanes bogorensis</name>
    <dbReference type="NCBI Taxonomy" id="1610840"/>
    <lineage>
        <taxon>Bacteria</taxon>
        <taxon>Bacillati</taxon>
        <taxon>Actinomycetota</taxon>
        <taxon>Actinomycetes</taxon>
        <taxon>Micromonosporales</taxon>
        <taxon>Micromonosporaceae</taxon>
        <taxon>Paractinoplanes</taxon>
    </lineage>
</organism>
<sequence>MTVTLPSAAPSGYTGRELWSAYIGGEWTGAEGADTFVVHEPATGQPIARVLNTPAELVDRAVASSREAGKAWRDMPPRERGRLMRLVAAKIREHADELAELEAREVGKPRRDAGRFDISYSHAAFDYYAGLADSLHGEIIDQGPIEARVVYEPYGVVAAILPFNWPPIHFSKKSAPALAAGNTVIIKPGEQAPLTVLRLVELANEVLPPGVLNAVPGMAAGPALSSHRHVNRITFTGATVTGQRVLRSAAEHLTFATMELGGKNALMVLHDADLDVAIDVALEGMFYNQGEACTSTARILVHDSIHDEFLQRFARATERLVVGDGLDPATDIGPMVDAAQRDKVQAYLRIGLEEGATLVTQGALPTDVRLKDGYWVAPTVLADVTPEMTLAQEEIFGPIACVMRFSDEEEAIAICNDTEYGLTAAMVTTDEARAYRIAQRLEVGMVFVNNYMRRAFLGSPFGGQKGSGFGRENAIETLHEFVRSKNIRIPSGRGVIPTWPPKD</sequence>
<comment type="caution">
    <text evidence="5">The sequence shown here is derived from an EMBL/GenBank/DDBJ whole genome shotgun (WGS) entry which is preliminary data.</text>
</comment>
<evidence type="ECO:0000313" key="5">
    <source>
        <dbReference type="EMBL" id="MBU2664139.1"/>
    </source>
</evidence>
<feature type="active site" evidence="2">
    <location>
        <position position="259"/>
    </location>
</feature>
<dbReference type="PROSITE" id="PS00687">
    <property type="entry name" value="ALDEHYDE_DEHYDR_GLU"/>
    <property type="match status" value="1"/>
</dbReference>
<gene>
    <name evidence="5" type="ORF">KOI35_11610</name>
</gene>
<dbReference type="EMBL" id="JAHKKG010000003">
    <property type="protein sequence ID" value="MBU2664139.1"/>
    <property type="molecule type" value="Genomic_DNA"/>
</dbReference>
<dbReference type="InterPro" id="IPR029510">
    <property type="entry name" value="Ald_DH_CS_GLU"/>
</dbReference>
<proteinExistence type="inferred from homology"/>